<evidence type="ECO:0000256" key="5">
    <source>
        <dbReference type="RuleBase" id="RU003919"/>
    </source>
</evidence>
<dbReference type="InterPro" id="IPR005290">
    <property type="entry name" value="Ribosomal_uS15_bac-type"/>
</dbReference>
<dbReference type="RefSeq" id="WP_092786004.1">
    <property type="nucleotide sequence ID" value="NZ_FNAP01000007.1"/>
</dbReference>
<dbReference type="Pfam" id="PF00312">
    <property type="entry name" value="Ribosomal_S15"/>
    <property type="match status" value="1"/>
</dbReference>
<protein>
    <recommendedName>
        <fullName evidence="4">Small ribosomal subunit protein uS15</fullName>
    </recommendedName>
</protein>
<dbReference type="NCBIfam" id="TIGR00952">
    <property type="entry name" value="S15_bact"/>
    <property type="match status" value="1"/>
</dbReference>
<evidence type="ECO:0000256" key="3">
    <source>
        <dbReference type="ARBA" id="ARBA00064542"/>
    </source>
</evidence>
<dbReference type="Proteomes" id="UP000199412">
    <property type="component" value="Unassembled WGS sequence"/>
</dbReference>
<evidence type="ECO:0000256" key="1">
    <source>
        <dbReference type="ARBA" id="ARBA00022980"/>
    </source>
</evidence>
<evidence type="ECO:0000256" key="4">
    <source>
        <dbReference type="HAMAP-Rule" id="MF_01343"/>
    </source>
</evidence>
<keyword evidence="9" id="KW-1185">Reference proteome</keyword>
<dbReference type="GO" id="GO:0022627">
    <property type="term" value="C:cytosolic small ribosomal subunit"/>
    <property type="evidence" value="ECO:0007669"/>
    <property type="project" value="TreeGrafter"/>
</dbReference>
<feature type="compositionally biased region" description="Basic and acidic residues" evidence="7">
    <location>
        <begin position="1"/>
        <end position="13"/>
    </location>
</feature>
<keyword evidence="4 6" id="KW-0694">RNA-binding</keyword>
<dbReference type="PANTHER" id="PTHR23321">
    <property type="entry name" value="RIBOSOMAL PROTEIN S15, BACTERIAL AND ORGANELLAR"/>
    <property type="match status" value="1"/>
</dbReference>
<gene>
    <name evidence="4" type="primary">rpsO</name>
    <name evidence="8" type="ORF">SAMN05421720_10761</name>
</gene>
<comment type="function">
    <text evidence="4 6">One of the primary rRNA binding proteins, it binds directly to 16S rRNA where it helps nucleate assembly of the platform of the 30S subunit by binding and bridging several RNA helices of the 16S rRNA.</text>
</comment>
<dbReference type="CDD" id="cd00353">
    <property type="entry name" value="Ribosomal_S15p_S13e"/>
    <property type="match status" value="1"/>
</dbReference>
<dbReference type="GO" id="GO:0006412">
    <property type="term" value="P:translation"/>
    <property type="evidence" value="ECO:0007669"/>
    <property type="project" value="UniProtKB-UniRule"/>
</dbReference>
<reference evidence="8 9" key="1">
    <citation type="submission" date="2016-10" db="EMBL/GenBank/DDBJ databases">
        <authorList>
            <person name="de Groot N.N."/>
        </authorList>
    </citation>
    <scope>NUCLEOTIDE SEQUENCE [LARGE SCALE GENOMIC DNA]</scope>
    <source>
        <strain evidence="8 9">ATCC 700224</strain>
    </source>
</reference>
<evidence type="ECO:0000313" key="8">
    <source>
        <dbReference type="EMBL" id="SDE47325.1"/>
    </source>
</evidence>
<dbReference type="InterPro" id="IPR000589">
    <property type="entry name" value="Ribosomal_uS15"/>
</dbReference>
<dbReference type="GO" id="GO:0019843">
    <property type="term" value="F:rRNA binding"/>
    <property type="evidence" value="ECO:0007669"/>
    <property type="project" value="UniProtKB-UniRule"/>
</dbReference>
<dbReference type="PROSITE" id="PS00362">
    <property type="entry name" value="RIBOSOMAL_S15"/>
    <property type="match status" value="1"/>
</dbReference>
<dbReference type="InterPro" id="IPR009068">
    <property type="entry name" value="uS15_NS1_RNA-bd_sf"/>
</dbReference>
<keyword evidence="1 4" id="KW-0689">Ribosomal protein</keyword>
<dbReference type="SMART" id="SM01387">
    <property type="entry name" value="Ribosomal_S15"/>
    <property type="match status" value="1"/>
</dbReference>
<dbReference type="OrthoDB" id="9799262at2"/>
<name>A0A1G7D999_9PROT</name>
<proteinExistence type="inferred from homology"/>
<accession>A0A1G7D999</accession>
<dbReference type="HAMAP" id="MF_01343_B">
    <property type="entry name" value="Ribosomal_uS15_B"/>
    <property type="match status" value="1"/>
</dbReference>
<dbReference type="FunFam" id="1.10.287.10:FF:000002">
    <property type="entry name" value="30S ribosomal protein S15"/>
    <property type="match status" value="1"/>
</dbReference>
<dbReference type="GO" id="GO:0003735">
    <property type="term" value="F:structural constituent of ribosome"/>
    <property type="evidence" value="ECO:0007669"/>
    <property type="project" value="InterPro"/>
</dbReference>
<keyword evidence="2 4" id="KW-0687">Ribonucleoprotein</keyword>
<comment type="subunit">
    <text evidence="3 4">Part of the 30S ribosomal subunit. Forms a bridge to the 50S subunit in the 70S ribosome, contacting the 23S rRNA.</text>
</comment>
<dbReference type="AlphaFoldDB" id="A0A1G7D999"/>
<sequence length="89" mass="10511">MSITPERKQELIKEFAPTEGDTGSPEVQVAILTERIKNLTEHLKEHKKDTHSRRGLLMMVGQRRQLLDYVKRRQRDRYESLIGRLGIRK</sequence>
<comment type="function">
    <text evidence="4">Forms an intersubunit bridge (bridge B4) with the 23S rRNA of the 50S subunit in the ribosome.</text>
</comment>
<evidence type="ECO:0000256" key="6">
    <source>
        <dbReference type="RuleBase" id="RU004524"/>
    </source>
</evidence>
<dbReference type="Gene3D" id="1.10.287.10">
    <property type="entry name" value="S15/NS1, RNA-binding"/>
    <property type="match status" value="1"/>
</dbReference>
<evidence type="ECO:0000313" key="9">
    <source>
        <dbReference type="Proteomes" id="UP000199412"/>
    </source>
</evidence>
<comment type="similarity">
    <text evidence="4 5">Belongs to the universal ribosomal protein uS15 family.</text>
</comment>
<feature type="region of interest" description="Disordered" evidence="7">
    <location>
        <begin position="1"/>
        <end position="24"/>
    </location>
</feature>
<dbReference type="PANTHER" id="PTHR23321:SF26">
    <property type="entry name" value="SMALL RIBOSOMAL SUBUNIT PROTEIN US15M"/>
    <property type="match status" value="1"/>
</dbReference>
<dbReference type="SUPFAM" id="SSF47060">
    <property type="entry name" value="S15/NS1 RNA-binding domain"/>
    <property type="match status" value="1"/>
</dbReference>
<dbReference type="Gene3D" id="6.10.250.3130">
    <property type="match status" value="1"/>
</dbReference>
<dbReference type="STRING" id="69960.SAMN05421720_10761"/>
<organism evidence="8 9">
    <name type="scientific">Rhodospira trueperi</name>
    <dbReference type="NCBI Taxonomy" id="69960"/>
    <lineage>
        <taxon>Bacteria</taxon>
        <taxon>Pseudomonadati</taxon>
        <taxon>Pseudomonadota</taxon>
        <taxon>Alphaproteobacteria</taxon>
        <taxon>Rhodospirillales</taxon>
        <taxon>Rhodospirillaceae</taxon>
        <taxon>Rhodospira</taxon>
    </lineage>
</organism>
<dbReference type="EMBL" id="FNAP01000007">
    <property type="protein sequence ID" value="SDE47325.1"/>
    <property type="molecule type" value="Genomic_DNA"/>
</dbReference>
<evidence type="ECO:0000256" key="7">
    <source>
        <dbReference type="SAM" id="MobiDB-lite"/>
    </source>
</evidence>
<evidence type="ECO:0000256" key="2">
    <source>
        <dbReference type="ARBA" id="ARBA00023274"/>
    </source>
</evidence>
<keyword evidence="4 6" id="KW-0699">rRNA-binding</keyword>